<dbReference type="PANTHER" id="PTHR47718">
    <property type="entry name" value="OS01G0519700 PROTEIN"/>
    <property type="match status" value="1"/>
</dbReference>
<reference evidence="2 3" key="1">
    <citation type="journal article" date="2020" name="ISME J.">
        <title>Uncovering the hidden diversity of litter-decomposition mechanisms in mushroom-forming fungi.</title>
        <authorList>
            <person name="Floudas D."/>
            <person name="Bentzer J."/>
            <person name="Ahren D."/>
            <person name="Johansson T."/>
            <person name="Persson P."/>
            <person name="Tunlid A."/>
        </authorList>
    </citation>
    <scope>NUCLEOTIDE SEQUENCE [LARGE SCALE GENOMIC DNA]</scope>
    <source>
        <strain evidence="2 3">CBS 291.85</strain>
    </source>
</reference>
<proteinExistence type="predicted"/>
<sequence length="507" mass="57969">MAILQSLEAKTEPGWRYRMRVNESGTVTAIFWQSPLQVELAKRYGDVVINDNSYNRVDNQYPLNIGIVVDGHNSSRNIWYCFQETEDMESFTWIMQAYLGCEGDNIAPPEVFISDRHASLIGAVRDTMPFTFHVYCLHHLEGNVHKNLRLKLGSDWAGFNTAFWSAYRAVSPEEFDKQWDAIVLRFPDIRDYLQSELYSCREHWAWAWTMINDFKNDNAYIATKWLLRLTLQQKLEVKTLLRVRHTGTRTGHHYLAILRDGHYFLAFTRVNSLTFSIGMIRARWLQNKSLNVGAIPPVTCSGVIYRNDDLVSYTRLPPIQQVNPLIRDKTAPAPAPTQTVSARTVYHETNAWLKPLMEGVRTEEDLERLRERIMNLWLVLLCVVLCEADKIPTDKIEKKILLMLMPKVDPREEVLKAGVEAREPENVEFAASLDTLELTVHTQLSIYTCSSRIPEPVAARLCCDRANGTCQIGNDWTVGRASPELTRLRGGLAISQPDDNPAKGVGE</sequence>
<dbReference type="AlphaFoldDB" id="A0A8H5C7W8"/>
<keyword evidence="3" id="KW-1185">Reference proteome</keyword>
<dbReference type="Pfam" id="PF10551">
    <property type="entry name" value="MULE"/>
    <property type="match status" value="1"/>
</dbReference>
<dbReference type="Proteomes" id="UP000559256">
    <property type="component" value="Unassembled WGS sequence"/>
</dbReference>
<comment type="caution">
    <text evidence="2">The sequence shown here is derived from an EMBL/GenBank/DDBJ whole genome shotgun (WGS) entry which is preliminary data.</text>
</comment>
<feature type="domain" description="MULE transposase" evidence="1">
    <location>
        <begin position="48"/>
        <end position="140"/>
    </location>
</feature>
<name>A0A8H5C7W8_9AGAR</name>
<evidence type="ECO:0000313" key="3">
    <source>
        <dbReference type="Proteomes" id="UP000559256"/>
    </source>
</evidence>
<dbReference type="EMBL" id="JAACJM010000221">
    <property type="protein sequence ID" value="KAF5336786.1"/>
    <property type="molecule type" value="Genomic_DNA"/>
</dbReference>
<dbReference type="InterPro" id="IPR018289">
    <property type="entry name" value="MULE_transposase_dom"/>
</dbReference>
<evidence type="ECO:0000313" key="2">
    <source>
        <dbReference type="EMBL" id="KAF5336786.1"/>
    </source>
</evidence>
<evidence type="ECO:0000259" key="1">
    <source>
        <dbReference type="Pfam" id="PF10551"/>
    </source>
</evidence>
<protein>
    <recommendedName>
        <fullName evidence="1">MULE transposase domain-containing protein</fullName>
    </recommendedName>
</protein>
<accession>A0A8H5C7W8</accession>
<organism evidence="2 3">
    <name type="scientific">Tetrapyrgos nigripes</name>
    <dbReference type="NCBI Taxonomy" id="182062"/>
    <lineage>
        <taxon>Eukaryota</taxon>
        <taxon>Fungi</taxon>
        <taxon>Dikarya</taxon>
        <taxon>Basidiomycota</taxon>
        <taxon>Agaricomycotina</taxon>
        <taxon>Agaricomycetes</taxon>
        <taxon>Agaricomycetidae</taxon>
        <taxon>Agaricales</taxon>
        <taxon>Marasmiineae</taxon>
        <taxon>Marasmiaceae</taxon>
        <taxon>Tetrapyrgos</taxon>
    </lineage>
</organism>
<gene>
    <name evidence="2" type="ORF">D9758_017709</name>
</gene>
<dbReference type="PANTHER" id="PTHR47718:SF3">
    <property type="entry name" value="PROTEIN FAR1-RELATED SEQUENCE 5-LIKE"/>
    <property type="match status" value="1"/>
</dbReference>
<dbReference type="OrthoDB" id="2976292at2759"/>